<evidence type="ECO:0000313" key="1">
    <source>
        <dbReference type="EMBL" id="GER38128.1"/>
    </source>
</evidence>
<dbReference type="GO" id="GO:0003743">
    <property type="term" value="F:translation initiation factor activity"/>
    <property type="evidence" value="ECO:0007669"/>
    <property type="project" value="UniProtKB-KW"/>
</dbReference>
<dbReference type="AlphaFoldDB" id="A0A5A7PZX9"/>
<dbReference type="EMBL" id="BKCP01005461">
    <property type="protein sequence ID" value="GER38128.1"/>
    <property type="molecule type" value="Genomic_DNA"/>
</dbReference>
<sequence length="285" mass="31846">MSSSLGVVSHSASIGSFTTRRGVARVEKEIPNLSANSEMPFKLAKGKINRGKPESLQAQELRLGNNSINRHQPAKRKSFLGFLALVAAAIDEEDGHLQLLNPLLFRDQSALIGQSVQFQTQTAVKSKELLSPHSLLKALSRVDKSTFIVKKVTGKAAWQGVRIGPSEWYFSSGLAKAILLMAELLMNSPFDLEENRQTMDEFPSRCSRRLKECVLTGQTKEQRNRKQGKRSLPYLTKDLTLQPLGTTTRTRAFTDYLDRHVLVREFVAEFNPLHKGPVLDPFTVT</sequence>
<keyword evidence="2" id="KW-1185">Reference proteome</keyword>
<proteinExistence type="predicted"/>
<evidence type="ECO:0000313" key="2">
    <source>
        <dbReference type="Proteomes" id="UP000325081"/>
    </source>
</evidence>
<name>A0A5A7PZX9_STRAF</name>
<organism evidence="1 2">
    <name type="scientific">Striga asiatica</name>
    <name type="common">Asiatic witchweed</name>
    <name type="synonym">Buchnera asiatica</name>
    <dbReference type="NCBI Taxonomy" id="4170"/>
    <lineage>
        <taxon>Eukaryota</taxon>
        <taxon>Viridiplantae</taxon>
        <taxon>Streptophyta</taxon>
        <taxon>Embryophyta</taxon>
        <taxon>Tracheophyta</taxon>
        <taxon>Spermatophyta</taxon>
        <taxon>Magnoliopsida</taxon>
        <taxon>eudicotyledons</taxon>
        <taxon>Gunneridae</taxon>
        <taxon>Pentapetalae</taxon>
        <taxon>asterids</taxon>
        <taxon>lamiids</taxon>
        <taxon>Lamiales</taxon>
        <taxon>Orobanchaceae</taxon>
        <taxon>Buchnereae</taxon>
        <taxon>Striga</taxon>
    </lineage>
</organism>
<dbReference type="Proteomes" id="UP000325081">
    <property type="component" value="Unassembled WGS sequence"/>
</dbReference>
<comment type="caution">
    <text evidence="1">The sequence shown here is derived from an EMBL/GenBank/DDBJ whole genome shotgun (WGS) entry which is preliminary data.</text>
</comment>
<gene>
    <name evidence="1" type="ORF">STAS_14590</name>
</gene>
<accession>A0A5A7PZX9</accession>
<keyword evidence="1" id="KW-0396">Initiation factor</keyword>
<reference evidence="2" key="1">
    <citation type="journal article" date="2019" name="Curr. Biol.">
        <title>Genome Sequence of Striga asiatica Provides Insight into the Evolution of Plant Parasitism.</title>
        <authorList>
            <person name="Yoshida S."/>
            <person name="Kim S."/>
            <person name="Wafula E.K."/>
            <person name="Tanskanen J."/>
            <person name="Kim Y.M."/>
            <person name="Honaas L."/>
            <person name="Yang Z."/>
            <person name="Spallek T."/>
            <person name="Conn C.E."/>
            <person name="Ichihashi Y."/>
            <person name="Cheong K."/>
            <person name="Cui S."/>
            <person name="Der J.P."/>
            <person name="Gundlach H."/>
            <person name="Jiao Y."/>
            <person name="Hori C."/>
            <person name="Ishida J.K."/>
            <person name="Kasahara H."/>
            <person name="Kiba T."/>
            <person name="Kim M.S."/>
            <person name="Koo N."/>
            <person name="Laohavisit A."/>
            <person name="Lee Y.H."/>
            <person name="Lumba S."/>
            <person name="McCourt P."/>
            <person name="Mortimer J.C."/>
            <person name="Mutuku J.M."/>
            <person name="Nomura T."/>
            <person name="Sasaki-Sekimoto Y."/>
            <person name="Seto Y."/>
            <person name="Wang Y."/>
            <person name="Wakatake T."/>
            <person name="Sakakibara H."/>
            <person name="Demura T."/>
            <person name="Yamaguchi S."/>
            <person name="Yoneyama K."/>
            <person name="Manabe R.I."/>
            <person name="Nelson D.C."/>
            <person name="Schulman A.H."/>
            <person name="Timko M.P."/>
            <person name="dePamphilis C.W."/>
            <person name="Choi D."/>
            <person name="Shirasu K."/>
        </authorList>
    </citation>
    <scope>NUCLEOTIDE SEQUENCE [LARGE SCALE GENOMIC DNA]</scope>
    <source>
        <strain evidence="2">cv. UVA1</strain>
    </source>
</reference>
<keyword evidence="1" id="KW-0648">Protein biosynthesis</keyword>
<protein>
    <submittedName>
        <fullName evidence="1">Translation initiation factor 2 subunit beta</fullName>
    </submittedName>
</protein>